<keyword evidence="2" id="KW-0489">Methyltransferase</keyword>
<dbReference type="PANTHER" id="PTHR13370:SF3">
    <property type="entry name" value="TRNA (GUANINE(10)-N2)-METHYLTRANSFERASE HOMOLOG"/>
    <property type="match status" value="1"/>
</dbReference>
<dbReference type="GO" id="GO:0008170">
    <property type="term" value="F:N-methyltransferase activity"/>
    <property type="evidence" value="ECO:0007669"/>
    <property type="project" value="InterPro"/>
</dbReference>
<keyword evidence="8" id="KW-1185">Reference proteome</keyword>
<evidence type="ECO:0000256" key="5">
    <source>
        <dbReference type="RuleBase" id="RU362026"/>
    </source>
</evidence>
<dbReference type="KEGG" id="ret:RHE_CH01977"/>
<protein>
    <recommendedName>
        <fullName evidence="5">Methyltransferase</fullName>
        <ecNumber evidence="5">2.1.1.-</ecNumber>
    </recommendedName>
</protein>
<dbReference type="Proteomes" id="UP000001936">
    <property type="component" value="Chromosome"/>
</dbReference>
<name>Q2K8S4_RHIEC</name>
<dbReference type="InterPro" id="IPR001091">
    <property type="entry name" value="RM_Methyltransferase"/>
</dbReference>
<dbReference type="EMBL" id="CP000133">
    <property type="protein sequence ID" value="ABC90762.1"/>
    <property type="molecule type" value="Genomic_DNA"/>
</dbReference>
<evidence type="ECO:0000313" key="8">
    <source>
        <dbReference type="Proteomes" id="UP000001936"/>
    </source>
</evidence>
<keyword evidence="3" id="KW-0808">Transferase</keyword>
<dbReference type="NCBIfam" id="NF010253">
    <property type="entry name" value="PRK13699.1"/>
    <property type="match status" value="1"/>
</dbReference>
<dbReference type="Gene3D" id="3.40.50.150">
    <property type="entry name" value="Vaccinia Virus protein VP39"/>
    <property type="match status" value="1"/>
</dbReference>
<dbReference type="PROSITE" id="PS00092">
    <property type="entry name" value="N6_MTASE"/>
    <property type="match status" value="1"/>
</dbReference>
<organism evidence="7 8">
    <name type="scientific">Rhizobium etli (strain ATCC 51251 / DSM 11541 / JCM 21823 / NBRC 15573 / CFN 42)</name>
    <dbReference type="NCBI Taxonomy" id="347834"/>
    <lineage>
        <taxon>Bacteria</taxon>
        <taxon>Pseudomonadati</taxon>
        <taxon>Pseudomonadota</taxon>
        <taxon>Alphaproteobacteria</taxon>
        <taxon>Hyphomicrobiales</taxon>
        <taxon>Rhizobiaceae</taxon>
        <taxon>Rhizobium/Agrobacterium group</taxon>
        <taxon>Rhizobium</taxon>
    </lineage>
</organism>
<reference evidence="7 8" key="1">
    <citation type="journal article" date="2006" name="Proc. Natl. Acad. Sci. U.S.A.">
        <title>The partitioned Rhizobium etli genome: genetic and metabolic redundancy in seven interacting replicons.</title>
        <authorList>
            <person name="Gonzalez V."/>
            <person name="Santamaria R.I."/>
            <person name="Bustos P."/>
            <person name="Hernandez-Gonzalez I."/>
            <person name="Medrano-Soto A."/>
            <person name="Moreno-Hagelsieb G."/>
            <person name="Janga S.C."/>
            <person name="Ramirez M.A."/>
            <person name="Jimenez-Jacinto V."/>
            <person name="Collado-Vides J."/>
            <person name="Davila G."/>
        </authorList>
    </citation>
    <scope>NUCLEOTIDE SEQUENCE [LARGE SCALE GENOMIC DNA]</scope>
    <source>
        <strain evidence="8">ATCC 51251 / DSM 11541 / JCM 21823 / NBRC 15573 / CFN 42</strain>
    </source>
</reference>
<dbReference type="HOGENOM" id="CLU_024927_4_1_5"/>
<dbReference type="eggNOG" id="COG0863">
    <property type="taxonomic scope" value="Bacteria"/>
</dbReference>
<dbReference type="InterPro" id="IPR002052">
    <property type="entry name" value="DNA_methylase_N6_adenine_CS"/>
</dbReference>
<dbReference type="GO" id="GO:0003677">
    <property type="term" value="F:DNA binding"/>
    <property type="evidence" value="ECO:0007669"/>
    <property type="project" value="InterPro"/>
</dbReference>
<evidence type="ECO:0000256" key="3">
    <source>
        <dbReference type="ARBA" id="ARBA00022679"/>
    </source>
</evidence>
<comment type="catalytic activity">
    <reaction evidence="4">
        <text>a 2'-deoxyadenosine in DNA + S-adenosyl-L-methionine = an N(6)-methyl-2'-deoxyadenosine in DNA + S-adenosyl-L-homocysteine + H(+)</text>
        <dbReference type="Rhea" id="RHEA:15197"/>
        <dbReference type="Rhea" id="RHEA-COMP:12418"/>
        <dbReference type="Rhea" id="RHEA-COMP:12419"/>
        <dbReference type="ChEBI" id="CHEBI:15378"/>
        <dbReference type="ChEBI" id="CHEBI:57856"/>
        <dbReference type="ChEBI" id="CHEBI:59789"/>
        <dbReference type="ChEBI" id="CHEBI:90615"/>
        <dbReference type="ChEBI" id="CHEBI:90616"/>
        <dbReference type="EC" id="2.1.1.72"/>
    </reaction>
</comment>
<dbReference type="PANTHER" id="PTHR13370">
    <property type="entry name" value="RNA METHYLASE-RELATED"/>
    <property type="match status" value="1"/>
</dbReference>
<sequence>MTLMQRLQGGSVDFILTDPPYLVRYRDRRGRTVANDNNAVWLKPAFAEMHRVLKPGRLAVSFYGWNHVDRFMEAWRKAGFRVVGHLVFVKSYASSQRFVRYHHEQAYVLAKGDAAPPAQPIADVLPWDYTGNRMHPTQKPLRPLEQIIRAFSKPGELVLDPFCGSGSTLLAAARSGRDYLGMELEHRHQLTASLRVHSGMA</sequence>
<dbReference type="GO" id="GO:0009007">
    <property type="term" value="F:site-specific DNA-methyltransferase (adenine-specific) activity"/>
    <property type="evidence" value="ECO:0007669"/>
    <property type="project" value="UniProtKB-EC"/>
</dbReference>
<dbReference type="PRINTS" id="PR00508">
    <property type="entry name" value="S21N4MTFRASE"/>
</dbReference>
<dbReference type="Pfam" id="PF01555">
    <property type="entry name" value="N6_N4_Mtase"/>
    <property type="match status" value="1"/>
</dbReference>
<feature type="domain" description="DNA methylase N-4/N-6" evidence="6">
    <location>
        <begin position="12"/>
        <end position="188"/>
    </location>
</feature>
<evidence type="ECO:0000256" key="2">
    <source>
        <dbReference type="ARBA" id="ARBA00022603"/>
    </source>
</evidence>
<dbReference type="AlphaFoldDB" id="Q2K8S4"/>
<accession>Q2K8S4</accession>
<evidence type="ECO:0000259" key="6">
    <source>
        <dbReference type="Pfam" id="PF01555"/>
    </source>
</evidence>
<dbReference type="InterPro" id="IPR002941">
    <property type="entry name" value="DNA_methylase_N4/N6"/>
</dbReference>
<evidence type="ECO:0000313" key="7">
    <source>
        <dbReference type="EMBL" id="ABC90762.1"/>
    </source>
</evidence>
<gene>
    <name evidence="7" type="ordered locus">RHE_CH01977</name>
</gene>
<evidence type="ECO:0000256" key="1">
    <source>
        <dbReference type="ARBA" id="ARBA00006594"/>
    </source>
</evidence>
<proteinExistence type="inferred from homology"/>
<evidence type="ECO:0000256" key="4">
    <source>
        <dbReference type="ARBA" id="ARBA00047942"/>
    </source>
</evidence>
<dbReference type="GO" id="GO:0032259">
    <property type="term" value="P:methylation"/>
    <property type="evidence" value="ECO:0007669"/>
    <property type="project" value="UniProtKB-KW"/>
</dbReference>
<dbReference type="SUPFAM" id="SSF53335">
    <property type="entry name" value="S-adenosyl-L-methionine-dependent methyltransferases"/>
    <property type="match status" value="1"/>
</dbReference>
<dbReference type="InterPro" id="IPR029063">
    <property type="entry name" value="SAM-dependent_MTases_sf"/>
</dbReference>
<comment type="similarity">
    <text evidence="1 5">Belongs to the N(4)/N(6)-methyltransferase family.</text>
</comment>
<dbReference type="GO" id="GO:0005737">
    <property type="term" value="C:cytoplasm"/>
    <property type="evidence" value="ECO:0007669"/>
    <property type="project" value="TreeGrafter"/>
</dbReference>
<dbReference type="EC" id="2.1.1.-" evidence="5"/>